<protein>
    <submittedName>
        <fullName evidence="4">Membrane protein</fullName>
    </submittedName>
</protein>
<dbReference type="SMART" id="SM00530">
    <property type="entry name" value="HTH_XRE"/>
    <property type="match status" value="1"/>
</dbReference>
<dbReference type="Pfam" id="PF13413">
    <property type="entry name" value="HTH_25"/>
    <property type="match status" value="1"/>
</dbReference>
<accession>A0A157SPI3</accession>
<feature type="region of interest" description="Disordered" evidence="1">
    <location>
        <begin position="1"/>
        <end position="20"/>
    </location>
</feature>
<evidence type="ECO:0000256" key="1">
    <source>
        <dbReference type="SAM" id="MobiDB-lite"/>
    </source>
</evidence>
<organism evidence="4 5">
    <name type="scientific">Bordetella ansorpii</name>
    <dbReference type="NCBI Taxonomy" id="288768"/>
    <lineage>
        <taxon>Bacteria</taxon>
        <taxon>Pseudomonadati</taxon>
        <taxon>Pseudomonadota</taxon>
        <taxon>Betaproteobacteria</taxon>
        <taxon>Burkholderiales</taxon>
        <taxon>Alcaligenaceae</taxon>
        <taxon>Bordetella</taxon>
    </lineage>
</organism>
<keyword evidence="2" id="KW-0812">Transmembrane</keyword>
<feature type="transmembrane region" description="Helical" evidence="2">
    <location>
        <begin position="128"/>
        <end position="147"/>
    </location>
</feature>
<feature type="domain" description="HTH cro/C1-type" evidence="3">
    <location>
        <begin position="27"/>
        <end position="56"/>
    </location>
</feature>
<dbReference type="STRING" id="288768.SAMEA3906486_03915"/>
<keyword evidence="2" id="KW-1133">Transmembrane helix</keyword>
<dbReference type="AlphaFoldDB" id="A0A157SPI3"/>
<proteinExistence type="predicted"/>
<dbReference type="EMBL" id="FKIF01000007">
    <property type="protein sequence ID" value="SAI72063.1"/>
    <property type="molecule type" value="Genomic_DNA"/>
</dbReference>
<dbReference type="Gene3D" id="1.10.260.40">
    <property type="entry name" value="lambda repressor-like DNA-binding domains"/>
    <property type="match status" value="1"/>
</dbReference>
<sequence length="167" mass="17804">MTQESVPTPAAAPAPAGNVPSTVGGALRALRTARGWSLEDVSARIKFSPRQLQALEEERWEALPSGVSLRGLIRNYARLLGADGDVIAASLDGVAPPAAPGRPPVNGVHPRTGAGLSIEDERAPTSSWGWLIAILVVVAIAIAYAFWQGWLPQEWLSFQWLAHVITQ</sequence>
<dbReference type="InterPro" id="IPR001387">
    <property type="entry name" value="Cro/C1-type_HTH"/>
</dbReference>
<evidence type="ECO:0000256" key="2">
    <source>
        <dbReference type="SAM" id="Phobius"/>
    </source>
</evidence>
<dbReference type="Proteomes" id="UP000076848">
    <property type="component" value="Unassembled WGS sequence"/>
</dbReference>
<dbReference type="InterPro" id="IPR050400">
    <property type="entry name" value="Bact_Cytoskel_RodZ"/>
</dbReference>
<keyword evidence="5" id="KW-1185">Reference proteome</keyword>
<dbReference type="GO" id="GO:0003677">
    <property type="term" value="F:DNA binding"/>
    <property type="evidence" value="ECO:0007669"/>
    <property type="project" value="InterPro"/>
</dbReference>
<dbReference type="SUPFAM" id="SSF47413">
    <property type="entry name" value="lambda repressor-like DNA-binding domains"/>
    <property type="match status" value="1"/>
</dbReference>
<evidence type="ECO:0000259" key="3">
    <source>
        <dbReference type="PROSITE" id="PS50943"/>
    </source>
</evidence>
<dbReference type="PROSITE" id="PS50943">
    <property type="entry name" value="HTH_CROC1"/>
    <property type="match status" value="1"/>
</dbReference>
<dbReference type="PANTHER" id="PTHR34475:SF1">
    <property type="entry name" value="CYTOSKELETON PROTEIN RODZ"/>
    <property type="match status" value="1"/>
</dbReference>
<gene>
    <name evidence="4" type="ORF">SAMEA3906486_03915</name>
</gene>
<dbReference type="RefSeq" id="WP_066130629.1">
    <property type="nucleotide sequence ID" value="NZ_FKIF01000007.1"/>
</dbReference>
<evidence type="ECO:0000313" key="4">
    <source>
        <dbReference type="EMBL" id="SAI72063.1"/>
    </source>
</evidence>
<dbReference type="InterPro" id="IPR010982">
    <property type="entry name" value="Lambda_DNA-bd_dom_sf"/>
</dbReference>
<keyword evidence="2" id="KW-0472">Membrane</keyword>
<evidence type="ECO:0000313" key="5">
    <source>
        <dbReference type="Proteomes" id="UP000076848"/>
    </source>
</evidence>
<name>A0A157SPI3_9BORD</name>
<dbReference type="OrthoDB" id="8561330at2"/>
<dbReference type="CDD" id="cd00093">
    <property type="entry name" value="HTH_XRE"/>
    <property type="match status" value="1"/>
</dbReference>
<reference evidence="4 5" key="1">
    <citation type="submission" date="2016-04" db="EMBL/GenBank/DDBJ databases">
        <authorList>
            <consortium name="Pathogen Informatics"/>
        </authorList>
    </citation>
    <scope>NUCLEOTIDE SEQUENCE [LARGE SCALE GENOMIC DNA]</scope>
    <source>
        <strain evidence="4 5">H050680373</strain>
    </source>
</reference>
<dbReference type="PANTHER" id="PTHR34475">
    <property type="match status" value="1"/>
</dbReference>